<evidence type="ECO:0000256" key="4">
    <source>
        <dbReference type="ARBA" id="ARBA00022528"/>
    </source>
</evidence>
<evidence type="ECO:0000256" key="9">
    <source>
        <dbReference type="ARBA" id="ARBA00023136"/>
    </source>
</evidence>
<dbReference type="GO" id="GO:0016020">
    <property type="term" value="C:membrane"/>
    <property type="evidence" value="ECO:0007669"/>
    <property type="project" value="UniProtKB-SubCell"/>
</dbReference>
<feature type="transmembrane region" description="Helical" evidence="11">
    <location>
        <begin position="99"/>
        <end position="119"/>
    </location>
</feature>
<keyword evidence="9 11" id="KW-0472">Membrane</keyword>
<gene>
    <name evidence="12" type="ORF">CVIRNUC_008225</name>
</gene>
<evidence type="ECO:0000256" key="7">
    <source>
        <dbReference type="ARBA" id="ARBA00022946"/>
    </source>
</evidence>
<feature type="region of interest" description="Disordered" evidence="10">
    <location>
        <begin position="13"/>
        <end position="41"/>
    </location>
</feature>
<dbReference type="EMBL" id="CAUYUE010000011">
    <property type="protein sequence ID" value="CAK0785020.1"/>
    <property type="molecule type" value="Genomic_DNA"/>
</dbReference>
<organism evidence="12 13">
    <name type="scientific">Coccomyxa viridis</name>
    <dbReference type="NCBI Taxonomy" id="1274662"/>
    <lineage>
        <taxon>Eukaryota</taxon>
        <taxon>Viridiplantae</taxon>
        <taxon>Chlorophyta</taxon>
        <taxon>core chlorophytes</taxon>
        <taxon>Trebouxiophyceae</taxon>
        <taxon>Trebouxiophyceae incertae sedis</taxon>
        <taxon>Coccomyxaceae</taxon>
        <taxon>Coccomyxa</taxon>
    </lineage>
</organism>
<evidence type="ECO:0000256" key="1">
    <source>
        <dbReference type="ARBA" id="ARBA00004141"/>
    </source>
</evidence>
<accession>A0AAV1IEZ9</accession>
<evidence type="ECO:0000256" key="8">
    <source>
        <dbReference type="ARBA" id="ARBA00022989"/>
    </source>
</evidence>
<evidence type="ECO:0000256" key="3">
    <source>
        <dbReference type="ARBA" id="ARBA00010793"/>
    </source>
</evidence>
<dbReference type="Pfam" id="PF11891">
    <property type="entry name" value="RETICULATA-like"/>
    <property type="match status" value="1"/>
</dbReference>
<keyword evidence="7" id="KW-0809">Transit peptide</keyword>
<protein>
    <submittedName>
        <fullName evidence="12">Uncharacterized protein</fullName>
    </submittedName>
</protein>
<dbReference type="AlphaFoldDB" id="A0AAV1IEZ9"/>
<feature type="compositionally biased region" description="Gly residues" evidence="10">
    <location>
        <begin position="15"/>
        <end position="35"/>
    </location>
</feature>
<keyword evidence="13" id="KW-1185">Reference proteome</keyword>
<feature type="transmembrane region" description="Helical" evidence="11">
    <location>
        <begin position="171"/>
        <end position="194"/>
    </location>
</feature>
<dbReference type="GO" id="GO:0009507">
    <property type="term" value="C:chloroplast"/>
    <property type="evidence" value="ECO:0007669"/>
    <property type="project" value="UniProtKB-SubCell"/>
</dbReference>
<evidence type="ECO:0000313" key="12">
    <source>
        <dbReference type="EMBL" id="CAK0785020.1"/>
    </source>
</evidence>
<keyword evidence="5" id="KW-0934">Plastid</keyword>
<evidence type="ECO:0000256" key="6">
    <source>
        <dbReference type="ARBA" id="ARBA00022692"/>
    </source>
</evidence>
<evidence type="ECO:0000256" key="11">
    <source>
        <dbReference type="SAM" id="Phobius"/>
    </source>
</evidence>
<evidence type="ECO:0000256" key="10">
    <source>
        <dbReference type="SAM" id="MobiDB-lite"/>
    </source>
</evidence>
<proteinExistence type="inferred from homology"/>
<keyword evidence="8 11" id="KW-1133">Transmembrane helix</keyword>
<dbReference type="InterPro" id="IPR021825">
    <property type="entry name" value="RETICULATA-related"/>
</dbReference>
<keyword evidence="4" id="KW-0150">Chloroplast</keyword>
<evidence type="ECO:0000256" key="5">
    <source>
        <dbReference type="ARBA" id="ARBA00022640"/>
    </source>
</evidence>
<name>A0AAV1IEZ9_9CHLO</name>
<reference evidence="12 13" key="1">
    <citation type="submission" date="2023-10" db="EMBL/GenBank/DDBJ databases">
        <authorList>
            <person name="Maclean D."/>
            <person name="Macfadyen A."/>
        </authorList>
    </citation>
    <scope>NUCLEOTIDE SEQUENCE [LARGE SCALE GENOMIC DNA]</scope>
</reference>
<dbReference type="PANTHER" id="PTHR31620:SF15">
    <property type="entry name" value="PROTEIN RETICULATA-RELATED 2, CHLOROPLASTIC-RELATED"/>
    <property type="match status" value="1"/>
</dbReference>
<sequence>MLRKTVLRVKALSSRGGGGGAGNGGSGSAGMGGGGDDSDIPGEPEQKGILIRWQGWQERVAADPSFPYKVFIEQIIGVGAAVVGDMSSRPYWGLYELDFVFSTLVVGSILNFSLMYFLAPTAGAKVLGANLLQKLFSEQTLLAWGAPGGHMFEKGAFSLASRATNLAYKGMVFAIVGFAAGIVGTSLSNGLLAIRQRLDPAFESQNKPPNILLNAGTWATHMGVSSNVRYQLLNGMDMVAQARMSPGTFKVLTSLVRTVNNILGGISFVVLAKVFGVQSSQGDERKDVEKAVAR</sequence>
<evidence type="ECO:0000313" key="13">
    <source>
        <dbReference type="Proteomes" id="UP001314263"/>
    </source>
</evidence>
<comment type="similarity">
    <text evidence="3">Belongs to the RETICULATA family.</text>
</comment>
<evidence type="ECO:0000256" key="2">
    <source>
        <dbReference type="ARBA" id="ARBA00004229"/>
    </source>
</evidence>
<comment type="caution">
    <text evidence="12">The sequence shown here is derived from an EMBL/GenBank/DDBJ whole genome shotgun (WGS) entry which is preliminary data.</text>
</comment>
<keyword evidence="6 11" id="KW-0812">Transmembrane</keyword>
<dbReference type="Proteomes" id="UP001314263">
    <property type="component" value="Unassembled WGS sequence"/>
</dbReference>
<dbReference type="PANTHER" id="PTHR31620">
    <property type="entry name" value="PROTEIN RETICULATA-RELATED 2, CHLOROPLASTIC-RELATED"/>
    <property type="match status" value="1"/>
</dbReference>
<comment type="subcellular location">
    <subcellularLocation>
        <location evidence="1">Membrane</location>
        <topology evidence="1">Multi-pass membrane protein</topology>
    </subcellularLocation>
    <subcellularLocation>
        <location evidence="2">Plastid</location>
        <location evidence="2">Chloroplast</location>
    </subcellularLocation>
</comment>